<evidence type="ECO:0000256" key="2">
    <source>
        <dbReference type="ARBA" id="ARBA00010527"/>
    </source>
</evidence>
<evidence type="ECO:0000256" key="8">
    <source>
        <dbReference type="ARBA" id="ARBA00026028"/>
    </source>
</evidence>
<evidence type="ECO:0000256" key="7">
    <source>
        <dbReference type="ARBA" id="ARBA00025034"/>
    </source>
</evidence>
<feature type="transmembrane region" description="Helical" evidence="13">
    <location>
        <begin position="7"/>
        <end position="26"/>
    </location>
</feature>
<evidence type="ECO:0000256" key="4">
    <source>
        <dbReference type="ARBA" id="ARBA00022692"/>
    </source>
</evidence>
<comment type="subcellular location">
    <subcellularLocation>
        <location evidence="1 12">Membrane</location>
        <topology evidence="1 12">Multi-pass membrane protein</topology>
    </subcellularLocation>
</comment>
<gene>
    <name evidence="15" type="ORF">DFJ67_3289</name>
</gene>
<protein>
    <recommendedName>
        <fullName evidence="3">Membrane protein insertase YidC</fullName>
    </recommendedName>
    <alternativeName>
        <fullName evidence="11">Foldase YidC</fullName>
    </alternativeName>
    <alternativeName>
        <fullName evidence="10">Membrane integrase YidC</fullName>
    </alternativeName>
    <alternativeName>
        <fullName evidence="9">Membrane protein YidC</fullName>
    </alternativeName>
</protein>
<evidence type="ECO:0000256" key="10">
    <source>
        <dbReference type="ARBA" id="ARBA00033245"/>
    </source>
</evidence>
<dbReference type="GO" id="GO:0032977">
    <property type="term" value="F:membrane insertase activity"/>
    <property type="evidence" value="ECO:0007669"/>
    <property type="project" value="InterPro"/>
</dbReference>
<dbReference type="EMBL" id="QUMQ01000001">
    <property type="protein sequence ID" value="REF97292.1"/>
    <property type="molecule type" value="Genomic_DNA"/>
</dbReference>
<name>A0A3D9ZLA2_9ACTN</name>
<dbReference type="PANTHER" id="PTHR12428:SF65">
    <property type="entry name" value="CYTOCHROME C OXIDASE ASSEMBLY PROTEIN COX18, MITOCHONDRIAL"/>
    <property type="match status" value="1"/>
</dbReference>
<feature type="transmembrane region" description="Helical" evidence="13">
    <location>
        <begin position="185"/>
        <end position="206"/>
    </location>
</feature>
<organism evidence="15 16">
    <name type="scientific">Asanoa ferruginea</name>
    <dbReference type="NCBI Taxonomy" id="53367"/>
    <lineage>
        <taxon>Bacteria</taxon>
        <taxon>Bacillati</taxon>
        <taxon>Actinomycetota</taxon>
        <taxon>Actinomycetes</taxon>
        <taxon>Micromonosporales</taxon>
        <taxon>Micromonosporaceae</taxon>
        <taxon>Asanoa</taxon>
    </lineage>
</organism>
<keyword evidence="6 13" id="KW-0472">Membrane</keyword>
<evidence type="ECO:0000256" key="13">
    <source>
        <dbReference type="SAM" id="Phobius"/>
    </source>
</evidence>
<accession>A0A3D9ZLA2</accession>
<comment type="similarity">
    <text evidence="2">Belongs to the OXA1/ALB3/YidC family. Type 1 subfamily.</text>
</comment>
<dbReference type="Pfam" id="PF02096">
    <property type="entry name" value="60KD_IMP"/>
    <property type="match status" value="1"/>
</dbReference>
<feature type="transmembrane region" description="Helical" evidence="13">
    <location>
        <begin position="140"/>
        <end position="164"/>
    </location>
</feature>
<feature type="transmembrane region" description="Helical" evidence="13">
    <location>
        <begin position="100"/>
        <end position="120"/>
    </location>
</feature>
<evidence type="ECO:0000313" key="15">
    <source>
        <dbReference type="EMBL" id="REF97292.1"/>
    </source>
</evidence>
<evidence type="ECO:0000313" key="16">
    <source>
        <dbReference type="Proteomes" id="UP000256913"/>
    </source>
</evidence>
<dbReference type="OrthoDB" id="9780552at2"/>
<dbReference type="Proteomes" id="UP000256913">
    <property type="component" value="Unassembled WGS sequence"/>
</dbReference>
<comment type="caution">
    <text evidence="15">The sequence shown here is derived from an EMBL/GenBank/DDBJ whole genome shotgun (WGS) entry which is preliminary data.</text>
</comment>
<evidence type="ECO:0000256" key="11">
    <source>
        <dbReference type="ARBA" id="ARBA00033342"/>
    </source>
</evidence>
<evidence type="ECO:0000256" key="3">
    <source>
        <dbReference type="ARBA" id="ARBA00015325"/>
    </source>
</evidence>
<dbReference type="NCBIfam" id="TIGR03592">
    <property type="entry name" value="yidC_oxa1_cterm"/>
    <property type="match status" value="1"/>
</dbReference>
<feature type="transmembrane region" description="Helical" evidence="13">
    <location>
        <begin position="32"/>
        <end position="57"/>
    </location>
</feature>
<keyword evidence="16" id="KW-1185">Reference proteome</keyword>
<feature type="domain" description="Membrane insertase YidC/Oxa/ALB C-terminal" evidence="14">
    <location>
        <begin position="35"/>
        <end position="220"/>
    </location>
</feature>
<sequence length="224" mass="24021">MLAFAPLDGAVGAATSVLSGIAAFIAPVAGPAAMALAIVAFTVAVRLAVAPLSLAAVRGERRRTALMPKIQELQQRYGKQPDRMRTELTALYREQGTSPLAGCLPVLVQAPFFMVMYRTFTIAPPAGELWGVPLGHHLMQGLGGSVLPLYGVLLLLLILLAVFFARRSRRQLGPQATGLAKLMPFMSFLTIPTALVLPLAATLYLVTTTSWTALEHLVLRRPTH</sequence>
<dbReference type="GO" id="GO:0051205">
    <property type="term" value="P:protein insertion into membrane"/>
    <property type="evidence" value="ECO:0007669"/>
    <property type="project" value="TreeGrafter"/>
</dbReference>
<proteinExistence type="inferred from homology"/>
<evidence type="ECO:0000256" key="6">
    <source>
        <dbReference type="ARBA" id="ARBA00023136"/>
    </source>
</evidence>
<evidence type="ECO:0000256" key="1">
    <source>
        <dbReference type="ARBA" id="ARBA00004141"/>
    </source>
</evidence>
<dbReference type="InterPro" id="IPR001708">
    <property type="entry name" value="YidC/ALB3/OXA1/COX18"/>
</dbReference>
<evidence type="ECO:0000256" key="5">
    <source>
        <dbReference type="ARBA" id="ARBA00022989"/>
    </source>
</evidence>
<evidence type="ECO:0000256" key="9">
    <source>
        <dbReference type="ARBA" id="ARBA00031538"/>
    </source>
</evidence>
<keyword evidence="4 12" id="KW-0812">Transmembrane</keyword>
<comment type="function">
    <text evidence="7">Required for the insertion and/or proper folding and/or complex formation of integral membrane proteins into the membrane. Involved in integration of membrane proteins that insert both dependently and independently of the Sec translocase complex, as well as at least some lipoproteins. Aids folding of multispanning membrane proteins.</text>
</comment>
<dbReference type="InterPro" id="IPR028055">
    <property type="entry name" value="YidC/Oxa/ALB_C"/>
</dbReference>
<evidence type="ECO:0000256" key="12">
    <source>
        <dbReference type="RuleBase" id="RU003945"/>
    </source>
</evidence>
<dbReference type="PANTHER" id="PTHR12428">
    <property type="entry name" value="OXA1"/>
    <property type="match status" value="1"/>
</dbReference>
<dbReference type="RefSeq" id="WP_116068705.1">
    <property type="nucleotide sequence ID" value="NZ_BONB01000020.1"/>
</dbReference>
<evidence type="ECO:0000259" key="14">
    <source>
        <dbReference type="Pfam" id="PF02096"/>
    </source>
</evidence>
<dbReference type="GO" id="GO:0005886">
    <property type="term" value="C:plasma membrane"/>
    <property type="evidence" value="ECO:0007669"/>
    <property type="project" value="TreeGrafter"/>
</dbReference>
<keyword evidence="5 13" id="KW-1133">Transmembrane helix</keyword>
<dbReference type="AlphaFoldDB" id="A0A3D9ZLA2"/>
<comment type="subunit">
    <text evidence="8">Interacts with the Sec translocase complex via SecD. Specifically interacts with transmembrane segments of nascent integral membrane proteins during membrane integration.</text>
</comment>
<reference evidence="15 16" key="1">
    <citation type="submission" date="2018-08" db="EMBL/GenBank/DDBJ databases">
        <title>Sequencing the genomes of 1000 actinobacteria strains.</title>
        <authorList>
            <person name="Klenk H.-P."/>
        </authorList>
    </citation>
    <scope>NUCLEOTIDE SEQUENCE [LARGE SCALE GENOMIC DNA]</scope>
    <source>
        <strain evidence="15 16">DSM 44099</strain>
    </source>
</reference>